<protein>
    <submittedName>
        <fullName evidence="1">Umta methyltransferase family protein</fullName>
    </submittedName>
</protein>
<comment type="caution">
    <text evidence="1">The sequence shown here is derived from an EMBL/GenBank/DDBJ whole genome shotgun (WGS) entry which is preliminary data.</text>
</comment>
<organism evidence="1 2">
    <name type="scientific">Colletotrichum truncatum</name>
    <name type="common">Anthracnose fungus</name>
    <name type="synonym">Colletotrichum capsici</name>
    <dbReference type="NCBI Taxonomy" id="5467"/>
    <lineage>
        <taxon>Eukaryota</taxon>
        <taxon>Fungi</taxon>
        <taxon>Dikarya</taxon>
        <taxon>Ascomycota</taxon>
        <taxon>Pezizomycotina</taxon>
        <taxon>Sordariomycetes</taxon>
        <taxon>Hypocreomycetidae</taxon>
        <taxon>Glomerellales</taxon>
        <taxon>Glomerellaceae</taxon>
        <taxon>Colletotrichum</taxon>
        <taxon>Colletotrichum truncatum species complex</taxon>
    </lineage>
</organism>
<name>A0ACC3YPP1_COLTU</name>
<keyword evidence="1" id="KW-0489">Methyltransferase</keyword>
<accession>A0ACC3YPP1</accession>
<gene>
    <name evidence="1" type="ORF">CTRU02_210674</name>
</gene>
<proteinExistence type="predicted"/>
<dbReference type="EMBL" id="VUJX02000007">
    <property type="protein sequence ID" value="KAL0933875.1"/>
    <property type="molecule type" value="Genomic_DNA"/>
</dbReference>
<keyword evidence="2" id="KW-1185">Reference proteome</keyword>
<reference evidence="1 2" key="1">
    <citation type="journal article" date="2020" name="Phytopathology">
        <title>Genome Sequence Resources of Colletotrichum truncatum, C. plurivorum, C. musicola, and C. sojae: Four Species Pathogenic to Soybean (Glycine max).</title>
        <authorList>
            <person name="Rogerio F."/>
            <person name="Boufleur T.R."/>
            <person name="Ciampi-Guillardi M."/>
            <person name="Sukno S.A."/>
            <person name="Thon M.R."/>
            <person name="Massola Junior N.S."/>
            <person name="Baroncelli R."/>
        </authorList>
    </citation>
    <scope>NUCLEOTIDE SEQUENCE [LARGE SCALE GENOMIC DNA]</scope>
    <source>
        <strain evidence="1 2">CMES1059</strain>
    </source>
</reference>
<keyword evidence="1" id="KW-0808">Transferase</keyword>
<sequence length="372" mass="41766">MADPLTREAPSTTGSPPTVPLGSPHATSTNQSEPVAIAVDTEPDQLEADDASTTDDASSIQDGSSSYTASLSSSIVDYPMHYGRRYHAYRSGSYPIPNDEHEMERLEVVHAMTVKVIGDKLFLAPIQKDRVNKILDIGTGTGIWAMEMGDLLPNAEIIGNDLSAIQPDWVPSNVKFEIDDVESPWLGNRKYDYIFCRYMLCGIGDWPKLVQNIFDHLNPGGWAEFQDMDSLYYSDDGTLTEKHATRKWNKQIVETMNSINRDAQPAPKLQGWVQDAGFQNIQHQRFKVPLGPWAKDAHFKEIGMYSLAVIMDGLEAFSMQIYCDVLGYTKEEVMVMLSEVRNEMKTLHTFHALWDLHVVYGQKPLEAETQEA</sequence>
<evidence type="ECO:0000313" key="1">
    <source>
        <dbReference type="EMBL" id="KAL0933875.1"/>
    </source>
</evidence>
<dbReference type="Proteomes" id="UP000805649">
    <property type="component" value="Unassembled WGS sequence"/>
</dbReference>
<evidence type="ECO:0000313" key="2">
    <source>
        <dbReference type="Proteomes" id="UP000805649"/>
    </source>
</evidence>